<reference evidence="4 5" key="1">
    <citation type="submission" date="2018-10" db="EMBL/GenBank/DDBJ databases">
        <title>Marmoricola sp. 4Q3S-7 whole genome shotgun sequence.</title>
        <authorList>
            <person name="Li F."/>
        </authorList>
    </citation>
    <scope>NUCLEOTIDE SEQUENCE [LARGE SCALE GENOMIC DNA]</scope>
    <source>
        <strain evidence="4 5">4Q3S-7</strain>
    </source>
</reference>
<organism evidence="4 5">
    <name type="scientific">Nocardioides mangrovicus</name>
    <dbReference type="NCBI Taxonomy" id="2478913"/>
    <lineage>
        <taxon>Bacteria</taxon>
        <taxon>Bacillati</taxon>
        <taxon>Actinomycetota</taxon>
        <taxon>Actinomycetes</taxon>
        <taxon>Propionibacteriales</taxon>
        <taxon>Nocardioidaceae</taxon>
        <taxon>Nocardioides</taxon>
    </lineage>
</organism>
<keyword evidence="2" id="KW-0175">Coiled coil</keyword>
<dbReference type="RefSeq" id="WP_121806613.1">
    <property type="nucleotide sequence ID" value="NZ_RDBE01000008.1"/>
</dbReference>
<dbReference type="OrthoDB" id="3211287at2"/>
<feature type="coiled-coil region" evidence="2">
    <location>
        <begin position="81"/>
        <end position="108"/>
    </location>
</feature>
<feature type="region of interest" description="Disordered" evidence="3">
    <location>
        <begin position="1"/>
        <end position="21"/>
    </location>
</feature>
<dbReference type="EMBL" id="RDBE01000008">
    <property type="protein sequence ID" value="RLV48651.1"/>
    <property type="molecule type" value="Genomic_DNA"/>
</dbReference>
<dbReference type="Gene3D" id="3.30.70.1880">
    <property type="entry name" value="Protein of unknown function DUF881"/>
    <property type="match status" value="1"/>
</dbReference>
<evidence type="ECO:0000313" key="5">
    <source>
        <dbReference type="Proteomes" id="UP000281708"/>
    </source>
</evidence>
<dbReference type="InterPro" id="IPR010273">
    <property type="entry name" value="DUF881"/>
</dbReference>
<dbReference type="Proteomes" id="UP000281708">
    <property type="component" value="Unassembled WGS sequence"/>
</dbReference>
<dbReference type="Pfam" id="PF05949">
    <property type="entry name" value="DUF881"/>
    <property type="match status" value="1"/>
</dbReference>
<dbReference type="GO" id="GO:0005886">
    <property type="term" value="C:plasma membrane"/>
    <property type="evidence" value="ECO:0007669"/>
    <property type="project" value="TreeGrafter"/>
</dbReference>
<gene>
    <name evidence="4" type="ORF">D9V37_12970</name>
</gene>
<evidence type="ECO:0000313" key="4">
    <source>
        <dbReference type="EMBL" id="RLV48651.1"/>
    </source>
</evidence>
<evidence type="ECO:0000256" key="2">
    <source>
        <dbReference type="SAM" id="Coils"/>
    </source>
</evidence>
<protein>
    <submittedName>
        <fullName evidence="4">DUF881 domain-containing protein</fullName>
    </submittedName>
</protein>
<keyword evidence="5" id="KW-1185">Reference proteome</keyword>
<dbReference type="AlphaFoldDB" id="A0A3L8P0V7"/>
<evidence type="ECO:0000256" key="1">
    <source>
        <dbReference type="ARBA" id="ARBA00009108"/>
    </source>
</evidence>
<sequence length="261" mass="27645">MPERFGAENLGAERSDANRFDAGKADSRARLLATLRHPSRGQAVGGVLLGLLGFAMVTQVQSNERDDTYAGLRTSDLVQVLNGLNAQSRRADSEIAGLERTRRQLTDQTQARQAAVDRAKDQAQTLGILAGTLPAEGPGIRITVNDPEGKVSLNNLLDAVEELRAAGAEAMEFDDSVRVIAQTSFEQDDSGLLVDGHQVDPPYVIDVIGDPSTLSSALNFPLGFSYDVKANDGSVKVDKPTTVKVSSTVPATAPTDATSGQ</sequence>
<accession>A0A3L8P0V7</accession>
<comment type="similarity">
    <text evidence="1">Belongs to the UPF0749 family.</text>
</comment>
<comment type="caution">
    <text evidence="4">The sequence shown here is derived from an EMBL/GenBank/DDBJ whole genome shotgun (WGS) entry which is preliminary data.</text>
</comment>
<proteinExistence type="inferred from homology"/>
<dbReference type="PANTHER" id="PTHR37313:SF2">
    <property type="entry name" value="UPF0749 PROTEIN YLXX"/>
    <property type="match status" value="1"/>
</dbReference>
<name>A0A3L8P0V7_9ACTN</name>
<dbReference type="PANTHER" id="PTHR37313">
    <property type="entry name" value="UPF0749 PROTEIN RV1825"/>
    <property type="match status" value="1"/>
</dbReference>
<evidence type="ECO:0000256" key="3">
    <source>
        <dbReference type="SAM" id="MobiDB-lite"/>
    </source>
</evidence>